<protein>
    <submittedName>
        <fullName evidence="2">Uncharacterized protein</fullName>
    </submittedName>
</protein>
<feature type="transmembrane region" description="Helical" evidence="1">
    <location>
        <begin position="21"/>
        <end position="38"/>
    </location>
</feature>
<evidence type="ECO:0000256" key="1">
    <source>
        <dbReference type="SAM" id="Phobius"/>
    </source>
</evidence>
<accession>A0A0E9V1P3</accession>
<keyword evidence="1" id="KW-0812">Transmembrane</keyword>
<organism evidence="2">
    <name type="scientific">Anguilla anguilla</name>
    <name type="common">European freshwater eel</name>
    <name type="synonym">Muraena anguilla</name>
    <dbReference type="NCBI Taxonomy" id="7936"/>
    <lineage>
        <taxon>Eukaryota</taxon>
        <taxon>Metazoa</taxon>
        <taxon>Chordata</taxon>
        <taxon>Craniata</taxon>
        <taxon>Vertebrata</taxon>
        <taxon>Euteleostomi</taxon>
        <taxon>Actinopterygii</taxon>
        <taxon>Neopterygii</taxon>
        <taxon>Teleostei</taxon>
        <taxon>Anguilliformes</taxon>
        <taxon>Anguillidae</taxon>
        <taxon>Anguilla</taxon>
    </lineage>
</organism>
<keyword evidence="1" id="KW-0472">Membrane</keyword>
<dbReference type="AlphaFoldDB" id="A0A0E9V1P3"/>
<reference evidence="2" key="2">
    <citation type="journal article" date="2015" name="Fish Shellfish Immunol.">
        <title>Early steps in the European eel (Anguilla anguilla)-Vibrio vulnificus interaction in the gills: Role of the RtxA13 toxin.</title>
        <authorList>
            <person name="Callol A."/>
            <person name="Pajuelo D."/>
            <person name="Ebbesson L."/>
            <person name="Teles M."/>
            <person name="MacKenzie S."/>
            <person name="Amaro C."/>
        </authorList>
    </citation>
    <scope>NUCLEOTIDE SEQUENCE</scope>
</reference>
<reference evidence="2" key="1">
    <citation type="submission" date="2014-11" db="EMBL/GenBank/DDBJ databases">
        <authorList>
            <person name="Amaro Gonzalez C."/>
        </authorList>
    </citation>
    <scope>NUCLEOTIDE SEQUENCE</scope>
</reference>
<keyword evidence="1" id="KW-1133">Transmembrane helix</keyword>
<proteinExistence type="predicted"/>
<dbReference type="EMBL" id="GBXM01037399">
    <property type="protein sequence ID" value="JAH71178.1"/>
    <property type="molecule type" value="Transcribed_RNA"/>
</dbReference>
<sequence length="39" mass="4618">MNQKFGKMQPIRGLVLVKIKPIKISVISFFFLLLLVFYF</sequence>
<name>A0A0E9V1P3_ANGAN</name>
<evidence type="ECO:0000313" key="2">
    <source>
        <dbReference type="EMBL" id="JAH71178.1"/>
    </source>
</evidence>